<gene>
    <name evidence="1" type="ORF">HG15A2_32300</name>
</gene>
<dbReference type="KEGG" id="amob:HG15A2_32300"/>
<keyword evidence="2" id="KW-1185">Reference proteome</keyword>
<dbReference type="EMBL" id="CP036263">
    <property type="protein sequence ID" value="QDS99899.1"/>
    <property type="molecule type" value="Genomic_DNA"/>
</dbReference>
<name>A0A517MYF5_9BACT</name>
<proteinExistence type="predicted"/>
<sequence>MSPRARGRCGNPVEQGITDHDLCESNLNIESKVVKIQELPHSFRKDLAVIQSIRGQKATTICGAHESVVNEDQNS</sequence>
<protein>
    <submittedName>
        <fullName evidence="1">Uncharacterized protein</fullName>
    </submittedName>
</protein>
<accession>A0A517MYF5</accession>
<dbReference type="AlphaFoldDB" id="A0A517MYF5"/>
<evidence type="ECO:0000313" key="1">
    <source>
        <dbReference type="EMBL" id="QDS99899.1"/>
    </source>
</evidence>
<organism evidence="1 2">
    <name type="scientific">Adhaeretor mobilis</name>
    <dbReference type="NCBI Taxonomy" id="1930276"/>
    <lineage>
        <taxon>Bacteria</taxon>
        <taxon>Pseudomonadati</taxon>
        <taxon>Planctomycetota</taxon>
        <taxon>Planctomycetia</taxon>
        <taxon>Pirellulales</taxon>
        <taxon>Lacipirellulaceae</taxon>
        <taxon>Adhaeretor</taxon>
    </lineage>
</organism>
<evidence type="ECO:0000313" key="2">
    <source>
        <dbReference type="Proteomes" id="UP000319852"/>
    </source>
</evidence>
<reference evidence="1 2" key="1">
    <citation type="submission" date="2019-02" db="EMBL/GenBank/DDBJ databases">
        <title>Deep-cultivation of Planctomycetes and their phenomic and genomic characterization uncovers novel biology.</title>
        <authorList>
            <person name="Wiegand S."/>
            <person name="Jogler M."/>
            <person name="Boedeker C."/>
            <person name="Pinto D."/>
            <person name="Vollmers J."/>
            <person name="Rivas-Marin E."/>
            <person name="Kohn T."/>
            <person name="Peeters S.H."/>
            <person name="Heuer A."/>
            <person name="Rast P."/>
            <person name="Oberbeckmann S."/>
            <person name="Bunk B."/>
            <person name="Jeske O."/>
            <person name="Meyerdierks A."/>
            <person name="Storesund J.E."/>
            <person name="Kallscheuer N."/>
            <person name="Luecker S."/>
            <person name="Lage O.M."/>
            <person name="Pohl T."/>
            <person name="Merkel B.J."/>
            <person name="Hornburger P."/>
            <person name="Mueller R.-W."/>
            <person name="Bruemmer F."/>
            <person name="Labrenz M."/>
            <person name="Spormann A.M."/>
            <person name="Op den Camp H."/>
            <person name="Overmann J."/>
            <person name="Amann R."/>
            <person name="Jetten M.S.M."/>
            <person name="Mascher T."/>
            <person name="Medema M.H."/>
            <person name="Devos D.P."/>
            <person name="Kaster A.-K."/>
            <person name="Ovreas L."/>
            <person name="Rohde M."/>
            <person name="Galperin M.Y."/>
            <person name="Jogler C."/>
        </authorList>
    </citation>
    <scope>NUCLEOTIDE SEQUENCE [LARGE SCALE GENOMIC DNA]</scope>
    <source>
        <strain evidence="1 2">HG15A2</strain>
    </source>
</reference>
<dbReference type="Proteomes" id="UP000319852">
    <property type="component" value="Chromosome"/>
</dbReference>